<feature type="transmembrane region" description="Helical" evidence="9">
    <location>
        <begin position="1240"/>
        <end position="1259"/>
    </location>
</feature>
<sequence length="1599" mass="178896">LWSSPPLWSASHLLLLTPYTLVHLVLEVRMDRKSQEAPAKYDSGEGPDNVHLERVTSTFDHDLKKPAQNLSLVDAEVQEYTSHGQLHIDEATNKRLKRMIDRRVLVSMILTYFLQALDKGTMSFAAIMGIKEDANLEGGQKFSWLTTCIYIAVLCVEYPTNWIIQRVPIGKYLGINICLWGIVLALHAVCHSFAGLVTVRTLLGIFEACCQPIFVVLSSMWYKREEQASVVTYWYMMNGGQQIIGGLLAYCFTLIDKAALKSWQILFLVYGCISFVWGLFIIWWLPDSPMRAKCFSEEDKHLMVERLRSNQTGIQNKEFRAYQVWEAFRDPQMWCYCVIQITTTLPTSGLGSFFAIIISSFDFSTLHTQLLAMVLGFYIIFVLLTSSWLVKKYQQNTLVMLGFIVPSYIGTIVLMTVKNTSVATRAGLLLSYYITMSFFAAQTLTLSMVSRNTAGQTKKTVVVASTFISWATGNAIGPQVFLDWDAPRYRIAWSVHLACYACMTLAVLFLRFYLKRENAKKDKIMAEAGSSSSSEEEEEEVAKVARHGAEGLKGVSIKPPLRIENVRIGKYFRIWSIGIDTSIACPGIEEEHRVGRDARALPLYRSVGRLGQSEPQDNEVAADFLHKSFDIGDIEEERRSPLLPEFFAQPGMSDENPSVSEVVRPDTSTSTPLQDERGQESAIVIQRRRKSRSWTSPYAIAAAGIALLAIPLSWVVPGEAPIDPSDYASRTRRVLQTTPLIDGHNDLPWLMRVELHNRIRSDEFDPRQKLLGHTDISRMRQGMMGGQFWSVHVHCDSAQKHFEDRSWAVRDTLEQIDVAKRFISEYPDVFTYCTTPACARKAFGSGRIASMLGIEGGHQLGGSIAALRQAYDLGVRYVTTTHNCDNAWATSASTVAANGPDADKGLTRFGAAYVREMNRLGMMLDLSHVSHQTMRDVLSLTRAPIIFSHSGAYAVSPHLRNVPDDVLRSVGRNGGIVMAVFVNRFLNARDPDAATIHDVVDHILHIADVAGWEHVGIGSDFSGTPYTPSGLEDVSKFPDLIELLMARGVSDDQIRLLVGDNILRVWGNIQHRALEIQQEELPVEDEWEGRSWQHGYKSSPYMFRSTRDRAVRENWVLGSHRYVIHSIMPGTGVVDGKVPATVGHQDALSASASEADSLSSRVLVRRLLRKTDLLVLPGLCLAYFTNVLDRSNLGNAKTDTIEKDLNLGANEFSTILIVFYVPYALFNIPWSILSKKYNPAIVIPLAVSLWGVVTMASVASKNAGQLMTCRILVGAIEASYKPCEVFYLSLFYTRKEMSFRVGIIGQMGFIAGAVSGLISWGVFRWNGKLHVSHVFVAAWLFTWAPRSPEKCRFFNEEEKQLALSRLKLDSQDQDKQFRWSDAISQLKMWQTWVFAFMSLLYGVGVASSSNFLPTMVKRLTKETVQANLYTVGPNLVASAVQLVITWLSDRYQERSYYSCGSVVVSIIGWILLGALNLVEHPDVGYFLTYLIPCATFIPSNLVPVWLSSNTPTTTGRAVSLGLNYTFMNLAGIISSVSFRDSEAPVYRSALLSAGVTQAAFAFTALAMRFYYVRLNRDLDGGKLPHAPGMAKRPDYRYAV</sequence>
<evidence type="ECO:0000313" key="12">
    <source>
        <dbReference type="Proteomes" id="UP000749293"/>
    </source>
</evidence>
<evidence type="ECO:0000256" key="8">
    <source>
        <dbReference type="SAM" id="MobiDB-lite"/>
    </source>
</evidence>
<dbReference type="EMBL" id="JAANYQ010000019">
    <property type="protein sequence ID" value="KAF4119958.1"/>
    <property type="molecule type" value="Genomic_DNA"/>
</dbReference>
<dbReference type="PROSITE" id="PS00869">
    <property type="entry name" value="RENAL_DIPEPTIDASE_1"/>
    <property type="match status" value="1"/>
</dbReference>
<dbReference type="Proteomes" id="UP000749293">
    <property type="component" value="Unassembled WGS sequence"/>
</dbReference>
<evidence type="ECO:0000256" key="9">
    <source>
        <dbReference type="SAM" id="Phobius"/>
    </source>
</evidence>
<feature type="transmembrane region" description="Helical" evidence="9">
    <location>
        <begin position="1484"/>
        <end position="1506"/>
    </location>
</feature>
<dbReference type="InterPro" id="IPR020846">
    <property type="entry name" value="MFS_dom"/>
</dbReference>
<feature type="transmembrane region" description="Helical" evidence="9">
    <location>
        <begin position="370"/>
        <end position="390"/>
    </location>
</feature>
<keyword evidence="2" id="KW-0813">Transport</keyword>
<feature type="transmembrane region" description="Helical" evidence="9">
    <location>
        <begin position="1518"/>
        <end position="1538"/>
    </location>
</feature>
<feature type="transmembrane region" description="Helical" evidence="9">
    <location>
        <begin position="1212"/>
        <end position="1233"/>
    </location>
</feature>
<gene>
    <name evidence="11" type="ORF">GMORB2_3369</name>
</gene>
<feature type="transmembrane region" description="Helical" evidence="9">
    <location>
        <begin position="333"/>
        <end position="358"/>
    </location>
</feature>
<feature type="transmembrane region" description="Helical" evidence="9">
    <location>
        <begin position="202"/>
        <end position="222"/>
    </location>
</feature>
<dbReference type="SUPFAM" id="SSF103473">
    <property type="entry name" value="MFS general substrate transporter"/>
    <property type="match status" value="2"/>
</dbReference>
<evidence type="ECO:0000256" key="4">
    <source>
        <dbReference type="ARBA" id="ARBA00022989"/>
    </source>
</evidence>
<comment type="subcellular location">
    <subcellularLocation>
        <location evidence="1">Membrane</location>
        <topology evidence="1">Multi-pass membrane protein</topology>
    </subcellularLocation>
</comment>
<evidence type="ECO:0000256" key="5">
    <source>
        <dbReference type="ARBA" id="ARBA00022997"/>
    </source>
</evidence>
<feature type="region of interest" description="Disordered" evidence="8">
    <location>
        <begin position="649"/>
        <end position="684"/>
    </location>
</feature>
<keyword evidence="4 9" id="KW-1133">Transmembrane helix</keyword>
<feature type="transmembrane region" description="Helical" evidence="9">
    <location>
        <begin position="104"/>
        <end position="130"/>
    </location>
</feature>
<dbReference type="Pfam" id="PF07690">
    <property type="entry name" value="MFS_1"/>
    <property type="match status" value="2"/>
</dbReference>
<name>A0A9P5CY35_9HYPO</name>
<evidence type="ECO:0000313" key="11">
    <source>
        <dbReference type="EMBL" id="KAF4119958.1"/>
    </source>
</evidence>
<dbReference type="GO" id="GO:0070573">
    <property type="term" value="F:metallodipeptidase activity"/>
    <property type="evidence" value="ECO:0007669"/>
    <property type="project" value="InterPro"/>
</dbReference>
<feature type="transmembrane region" description="Helical" evidence="9">
    <location>
        <begin position="697"/>
        <end position="716"/>
    </location>
</feature>
<keyword evidence="5" id="KW-0224">Dipeptidase</keyword>
<dbReference type="InterPro" id="IPR008257">
    <property type="entry name" value="Pept_M19"/>
</dbReference>
<dbReference type="GO" id="GO:0016020">
    <property type="term" value="C:membrane"/>
    <property type="evidence" value="ECO:0007669"/>
    <property type="project" value="UniProtKB-SubCell"/>
</dbReference>
<proteinExistence type="inferred from homology"/>
<feature type="region of interest" description="Disordered" evidence="8">
    <location>
        <begin position="526"/>
        <end position="545"/>
    </location>
</feature>
<comment type="caution">
    <text evidence="11">The sequence shown here is derived from an EMBL/GenBank/DDBJ whole genome shotgun (WGS) entry which is preliminary data.</text>
</comment>
<evidence type="ECO:0000259" key="10">
    <source>
        <dbReference type="PROSITE" id="PS50850"/>
    </source>
</evidence>
<evidence type="ECO:0000256" key="3">
    <source>
        <dbReference type="ARBA" id="ARBA00022692"/>
    </source>
</evidence>
<dbReference type="InterPro" id="IPR032466">
    <property type="entry name" value="Metal_Hydrolase"/>
</dbReference>
<feature type="transmembrane region" description="Helical" evidence="9">
    <location>
        <begin position="1303"/>
        <end position="1323"/>
    </location>
</feature>
<dbReference type="GeneID" id="55969597"/>
<feature type="transmembrane region" description="Helical" evidence="9">
    <location>
        <begin position="267"/>
        <end position="285"/>
    </location>
</feature>
<dbReference type="PANTHER" id="PTHR43791:SF63">
    <property type="entry name" value="HIGH AFFINITY CYSTEINE TRANSPORTER"/>
    <property type="match status" value="1"/>
</dbReference>
<feature type="transmembrane region" description="Helical" evidence="9">
    <location>
        <begin position="1459"/>
        <end position="1478"/>
    </location>
</feature>
<feature type="transmembrane region" description="Helical" evidence="9">
    <location>
        <begin position="1388"/>
        <end position="1406"/>
    </location>
</feature>
<feature type="transmembrane region" description="Helical" evidence="9">
    <location>
        <begin position="493"/>
        <end position="514"/>
    </location>
</feature>
<evidence type="ECO:0000256" key="6">
    <source>
        <dbReference type="ARBA" id="ARBA00023136"/>
    </source>
</evidence>
<dbReference type="CDD" id="cd01301">
    <property type="entry name" value="rDP_like"/>
    <property type="match status" value="1"/>
</dbReference>
<dbReference type="FunFam" id="1.20.1250.20:FF:000064">
    <property type="entry name" value="MFS allantoate transporter"/>
    <property type="match status" value="1"/>
</dbReference>
<keyword evidence="12" id="KW-1185">Reference proteome</keyword>
<keyword evidence="5" id="KW-0378">Hydrolase</keyword>
<evidence type="ECO:0000256" key="7">
    <source>
        <dbReference type="ARBA" id="ARBA00037968"/>
    </source>
</evidence>
<dbReference type="PANTHER" id="PTHR43791">
    <property type="entry name" value="PERMEASE-RELATED"/>
    <property type="match status" value="1"/>
</dbReference>
<evidence type="ECO:0000256" key="2">
    <source>
        <dbReference type="ARBA" id="ARBA00022448"/>
    </source>
</evidence>
<dbReference type="RefSeq" id="XP_035318610.1">
    <property type="nucleotide sequence ID" value="XM_035465345.1"/>
</dbReference>
<feature type="transmembrane region" description="Helical" evidence="9">
    <location>
        <begin position="1550"/>
        <end position="1571"/>
    </location>
</feature>
<keyword evidence="6 9" id="KW-0472">Membrane</keyword>
<dbReference type="SUPFAM" id="SSF51556">
    <property type="entry name" value="Metallo-dependent hydrolases"/>
    <property type="match status" value="1"/>
</dbReference>
<feature type="transmembrane region" description="Helical" evidence="9">
    <location>
        <begin position="1426"/>
        <end position="1447"/>
    </location>
</feature>
<protein>
    <submittedName>
        <fullName evidence="11">Zn-dependent dipeptidase, microsomal dipeptidase-like protein</fullName>
    </submittedName>
</protein>
<feature type="transmembrane region" description="Helical" evidence="9">
    <location>
        <begin position="172"/>
        <end position="196"/>
    </location>
</feature>
<dbReference type="Pfam" id="PF01244">
    <property type="entry name" value="Peptidase_M19"/>
    <property type="match status" value="1"/>
</dbReference>
<feature type="non-terminal residue" evidence="11">
    <location>
        <position position="1"/>
    </location>
</feature>
<dbReference type="InterPro" id="IPR011701">
    <property type="entry name" value="MFS"/>
</dbReference>
<organism evidence="11 12">
    <name type="scientific">Geosmithia morbida</name>
    <dbReference type="NCBI Taxonomy" id="1094350"/>
    <lineage>
        <taxon>Eukaryota</taxon>
        <taxon>Fungi</taxon>
        <taxon>Dikarya</taxon>
        <taxon>Ascomycota</taxon>
        <taxon>Pezizomycotina</taxon>
        <taxon>Sordariomycetes</taxon>
        <taxon>Hypocreomycetidae</taxon>
        <taxon>Hypocreales</taxon>
        <taxon>Bionectriaceae</taxon>
        <taxon>Geosmithia</taxon>
    </lineage>
</organism>
<dbReference type="PROSITE" id="PS51365">
    <property type="entry name" value="RENAL_DIPEPTIDASE_2"/>
    <property type="match status" value="1"/>
</dbReference>
<accession>A0A9P5CY35</accession>
<feature type="transmembrane region" description="Helical" evidence="9">
    <location>
        <begin position="397"/>
        <end position="417"/>
    </location>
</feature>
<keyword evidence="3 9" id="KW-0812">Transmembrane</keyword>
<dbReference type="InterPro" id="IPR036259">
    <property type="entry name" value="MFS_trans_sf"/>
</dbReference>
<feature type="transmembrane region" description="Helical" evidence="9">
    <location>
        <begin position="142"/>
        <end position="160"/>
    </location>
</feature>
<feature type="domain" description="Major facilitator superfamily (MFS) profile" evidence="10">
    <location>
        <begin position="1175"/>
        <end position="1576"/>
    </location>
</feature>
<dbReference type="OrthoDB" id="2985014at2759"/>
<dbReference type="GO" id="GO:0033229">
    <property type="term" value="F:cysteine transmembrane transporter activity"/>
    <property type="evidence" value="ECO:0007669"/>
    <property type="project" value="TreeGrafter"/>
</dbReference>
<comment type="similarity">
    <text evidence="7">Belongs to the major facilitator superfamily. Allantoate permease family.</text>
</comment>
<dbReference type="Gene3D" id="1.20.1250.20">
    <property type="entry name" value="MFS general substrate transporter like domains"/>
    <property type="match status" value="4"/>
</dbReference>
<feature type="transmembrane region" description="Helical" evidence="9">
    <location>
        <begin position="429"/>
        <end position="449"/>
    </location>
</feature>
<dbReference type="Gene3D" id="3.20.20.140">
    <property type="entry name" value="Metal-dependent hydrolases"/>
    <property type="match status" value="1"/>
</dbReference>
<feature type="transmembrane region" description="Helical" evidence="9">
    <location>
        <begin position="461"/>
        <end position="481"/>
    </location>
</feature>
<dbReference type="InterPro" id="IPR000180">
    <property type="entry name" value="Dipep_AS"/>
</dbReference>
<dbReference type="FunFam" id="1.20.1250.20:FF:000013">
    <property type="entry name" value="MFS general substrate transporter"/>
    <property type="match status" value="1"/>
</dbReference>
<feature type="transmembrane region" description="Helical" evidence="9">
    <location>
        <begin position="234"/>
        <end position="255"/>
    </location>
</feature>
<feature type="domain" description="Major facilitator superfamily (MFS) profile" evidence="10">
    <location>
        <begin position="104"/>
        <end position="518"/>
    </location>
</feature>
<reference evidence="11" key="1">
    <citation type="submission" date="2020-03" db="EMBL/GenBank/DDBJ databases">
        <title>Site-based positive gene gene selection in Geosmithia morbida across the United States reveals a broad range of putative effectors and factors for local host and environmental adapation.</title>
        <authorList>
            <person name="Onufrak A."/>
            <person name="Murdoch R.W."/>
            <person name="Gazis R."/>
            <person name="Huff M."/>
            <person name="Staton M."/>
            <person name="Klingeman W."/>
            <person name="Hadziabdic D."/>
        </authorList>
    </citation>
    <scope>NUCLEOTIDE SEQUENCE</scope>
    <source>
        <strain evidence="11">1262</strain>
    </source>
</reference>
<evidence type="ECO:0000256" key="1">
    <source>
        <dbReference type="ARBA" id="ARBA00004141"/>
    </source>
</evidence>
<keyword evidence="5" id="KW-0645">Protease</keyword>
<feature type="transmembrane region" description="Helical" evidence="9">
    <location>
        <begin position="6"/>
        <end position="26"/>
    </location>
</feature>
<dbReference type="PROSITE" id="PS50850">
    <property type="entry name" value="MFS"/>
    <property type="match status" value="2"/>
</dbReference>
<dbReference type="GO" id="GO:0006508">
    <property type="term" value="P:proteolysis"/>
    <property type="evidence" value="ECO:0007669"/>
    <property type="project" value="InterPro"/>
</dbReference>